<keyword evidence="2" id="KW-0472">Membrane</keyword>
<reference evidence="3" key="2">
    <citation type="submission" date="2021-09" db="EMBL/GenBank/DDBJ databases">
        <authorList>
            <person name="Gilroy R."/>
        </authorList>
    </citation>
    <scope>NUCLEOTIDE SEQUENCE</scope>
    <source>
        <strain evidence="3">ChiSjej5B23-16112</strain>
    </source>
</reference>
<evidence type="ECO:0000313" key="3">
    <source>
        <dbReference type="EMBL" id="HJF93438.1"/>
    </source>
</evidence>
<feature type="compositionally biased region" description="Acidic residues" evidence="1">
    <location>
        <begin position="114"/>
        <end position="130"/>
    </location>
</feature>
<keyword evidence="2" id="KW-0812">Transmembrane</keyword>
<dbReference type="OrthoDB" id="1972074at2"/>
<keyword evidence="2" id="KW-1133">Transmembrane helix</keyword>
<proteinExistence type="predicted"/>
<sequence>MKKLHAAGAVLLLGCIVLGIISVVLYMGQDHTAPEITIEEADITYTEGEAYTALMEGVTAKDDQDGDLTDQVFVDKVIPTGEDTAMVYYGAIDSAKNVATKGRKIHYIPAAEDAAAEETDVTDQQTEEQQDAGAQEQTGEEQASQTPELTPNGERPVLALNTTAATVAVGTGFDPMSVIQGMVDDKDSVDVLSQKIMVDGTYDTAVPGNYSLSFYVMDSDGNTSDPIAFTLTVQ</sequence>
<accession>A0A921HZ32</accession>
<evidence type="ECO:0000256" key="1">
    <source>
        <dbReference type="SAM" id="MobiDB-lite"/>
    </source>
</evidence>
<feature type="compositionally biased region" description="Low complexity" evidence="1">
    <location>
        <begin position="131"/>
        <end position="143"/>
    </location>
</feature>
<dbReference type="Proteomes" id="UP000769156">
    <property type="component" value="Unassembled WGS sequence"/>
</dbReference>
<dbReference type="AlphaFoldDB" id="A0A921HZ32"/>
<reference evidence="3" key="1">
    <citation type="journal article" date="2021" name="PeerJ">
        <title>Extensive microbial diversity within the chicken gut microbiome revealed by metagenomics and culture.</title>
        <authorList>
            <person name="Gilroy R."/>
            <person name="Ravi A."/>
            <person name="Getino M."/>
            <person name="Pursley I."/>
            <person name="Horton D.L."/>
            <person name="Alikhan N.F."/>
            <person name="Baker D."/>
            <person name="Gharbi K."/>
            <person name="Hall N."/>
            <person name="Watson M."/>
            <person name="Adriaenssens E.M."/>
            <person name="Foster-Nyarko E."/>
            <person name="Jarju S."/>
            <person name="Secka A."/>
            <person name="Antonio M."/>
            <person name="Oren A."/>
            <person name="Chaudhuri R.R."/>
            <person name="La Ragione R."/>
            <person name="Hildebrand F."/>
            <person name="Pallen M.J."/>
        </authorList>
    </citation>
    <scope>NUCLEOTIDE SEQUENCE</scope>
    <source>
        <strain evidence="3">ChiSjej5B23-16112</strain>
    </source>
</reference>
<protein>
    <submittedName>
        <fullName evidence="3">DUF5011 domain-containing protein</fullName>
    </submittedName>
</protein>
<dbReference type="EMBL" id="DYVY01000027">
    <property type="protein sequence ID" value="HJF93438.1"/>
    <property type="molecule type" value="Genomic_DNA"/>
</dbReference>
<gene>
    <name evidence="3" type="ORF">K8V82_01425</name>
</gene>
<dbReference type="InterPro" id="IPR013783">
    <property type="entry name" value="Ig-like_fold"/>
</dbReference>
<feature type="region of interest" description="Disordered" evidence="1">
    <location>
        <begin position="113"/>
        <end position="154"/>
    </location>
</feature>
<dbReference type="Gene3D" id="2.60.40.10">
    <property type="entry name" value="Immunoglobulins"/>
    <property type="match status" value="2"/>
</dbReference>
<dbReference type="PROSITE" id="PS51257">
    <property type="entry name" value="PROKAR_LIPOPROTEIN"/>
    <property type="match status" value="1"/>
</dbReference>
<comment type="caution">
    <text evidence="3">The sequence shown here is derived from an EMBL/GenBank/DDBJ whole genome shotgun (WGS) entry which is preliminary data.</text>
</comment>
<evidence type="ECO:0000313" key="4">
    <source>
        <dbReference type="Proteomes" id="UP000769156"/>
    </source>
</evidence>
<name>A0A921HZ32_9FIRM</name>
<evidence type="ECO:0000256" key="2">
    <source>
        <dbReference type="SAM" id="Phobius"/>
    </source>
</evidence>
<feature type="transmembrane region" description="Helical" evidence="2">
    <location>
        <begin position="7"/>
        <end position="28"/>
    </location>
</feature>
<organism evidence="3 4">
    <name type="scientific">Lachnoclostridium phocaeense</name>
    <dbReference type="NCBI Taxonomy" id="1871021"/>
    <lineage>
        <taxon>Bacteria</taxon>
        <taxon>Bacillati</taxon>
        <taxon>Bacillota</taxon>
        <taxon>Clostridia</taxon>
        <taxon>Lachnospirales</taxon>
        <taxon>Lachnospiraceae</taxon>
    </lineage>
</organism>